<accession>A0A1D3TTK3</accession>
<evidence type="ECO:0000256" key="1">
    <source>
        <dbReference type="SAM" id="Phobius"/>
    </source>
</evidence>
<feature type="transmembrane region" description="Helical" evidence="1">
    <location>
        <begin position="115"/>
        <end position="133"/>
    </location>
</feature>
<dbReference type="Proteomes" id="UP000199315">
    <property type="component" value="Unassembled WGS sequence"/>
</dbReference>
<feature type="transmembrane region" description="Helical" evidence="1">
    <location>
        <begin position="83"/>
        <end position="103"/>
    </location>
</feature>
<dbReference type="STRING" id="1619234.SAMN05421730_100974"/>
<dbReference type="PANTHER" id="PTHR40078:SF1">
    <property type="entry name" value="INTEGRAL MEMBRANE PROTEIN"/>
    <property type="match status" value="1"/>
</dbReference>
<keyword evidence="1" id="KW-0472">Membrane</keyword>
<dbReference type="RefSeq" id="WP_091233169.1">
    <property type="nucleotide sequence ID" value="NZ_FMKA01000009.1"/>
</dbReference>
<feature type="transmembrane region" description="Helical" evidence="1">
    <location>
        <begin position="54"/>
        <end position="76"/>
    </location>
</feature>
<dbReference type="InterPro" id="IPR038750">
    <property type="entry name" value="YczE/YyaS-like"/>
</dbReference>
<evidence type="ECO:0008006" key="4">
    <source>
        <dbReference type="Google" id="ProtNLM"/>
    </source>
</evidence>
<dbReference type="OrthoDB" id="154912at2"/>
<evidence type="ECO:0000313" key="3">
    <source>
        <dbReference type="Proteomes" id="UP000199315"/>
    </source>
</evidence>
<protein>
    <recommendedName>
        <fullName evidence="4">Membrane protein YczE</fullName>
    </recommendedName>
</protein>
<evidence type="ECO:0000313" key="2">
    <source>
        <dbReference type="EMBL" id="SCP97261.1"/>
    </source>
</evidence>
<dbReference type="AlphaFoldDB" id="A0A1D3TTK3"/>
<keyword evidence="1" id="KW-1133">Transmembrane helix</keyword>
<keyword evidence="3" id="KW-1185">Reference proteome</keyword>
<keyword evidence="1" id="KW-0812">Transmembrane</keyword>
<reference evidence="2 3" key="1">
    <citation type="submission" date="2016-09" db="EMBL/GenBank/DDBJ databases">
        <authorList>
            <person name="Capua I."/>
            <person name="De Benedictis P."/>
            <person name="Joannis T."/>
            <person name="Lombin L.H."/>
            <person name="Cattoli G."/>
        </authorList>
    </citation>
    <scope>NUCLEOTIDE SEQUENCE [LARGE SCALE GENOMIC DNA]</scope>
    <source>
        <strain evidence="2 3">GluBS11</strain>
    </source>
</reference>
<proteinExistence type="predicted"/>
<feature type="transmembrane region" description="Helical" evidence="1">
    <location>
        <begin position="162"/>
        <end position="179"/>
    </location>
</feature>
<dbReference type="EMBL" id="FMKA01000009">
    <property type="protein sequence ID" value="SCP97261.1"/>
    <property type="molecule type" value="Genomic_DNA"/>
</dbReference>
<gene>
    <name evidence="2" type="ORF">SAMN05421730_100974</name>
</gene>
<dbReference type="Pfam" id="PF19700">
    <property type="entry name" value="DUF6198"/>
    <property type="match status" value="1"/>
</dbReference>
<name>A0A1D3TTK3_9FIRM</name>
<dbReference type="PANTHER" id="PTHR40078">
    <property type="entry name" value="INTEGRAL MEMBRANE PROTEIN-RELATED"/>
    <property type="match status" value="1"/>
</dbReference>
<organism evidence="2 3">
    <name type="scientific">Anaerobium acetethylicum</name>
    <dbReference type="NCBI Taxonomy" id="1619234"/>
    <lineage>
        <taxon>Bacteria</taxon>
        <taxon>Bacillati</taxon>
        <taxon>Bacillota</taxon>
        <taxon>Clostridia</taxon>
        <taxon>Lachnospirales</taxon>
        <taxon>Lachnospiraceae</taxon>
        <taxon>Anaerobium</taxon>
    </lineage>
</organism>
<sequence>MRNDRMKIISCLKRAAAYILGVWILALGQRMFVVACFGAGSLDAFCVGLADRTALTAGQWVAVSAFVMMLISAVLLRRKPDFLVLLSSYIFGLFFDFWGGILAEMFGPMGFLMRLIVYFAALLLAPFGTAVYFSSNFSKSAFDEFIMAVKERFNLSVRKAKIIVDVIFCILAFVVGGPLGPATVITAALFGPILQGFMEIHYKARLRKKLEASIHVK</sequence>